<feature type="region of interest" description="Disordered" evidence="1">
    <location>
        <begin position="21"/>
        <end position="135"/>
    </location>
</feature>
<proteinExistence type="predicted"/>
<evidence type="ECO:0000313" key="4">
    <source>
        <dbReference type="WBParaSite" id="HPBE_0001050201-mRNA-1"/>
    </source>
</evidence>
<keyword evidence="3" id="KW-1185">Reference proteome</keyword>
<sequence length="310" mass="34820">MCRSIFVFSCLCSFSMDKDEIGKIAEKPKKRKGKGKGKKNKKKHPEEYSAATTTNVPPTTEKMPSRTPKKGRKGHRRKQSRLNNRTTSEQTKSPRHLVSPPGVPQLTTPRPHQSSFVHGVIDPKDPRFSNKGHIRGYPMHIASRKPTTTSPSLLTRESLERSVGPRKAITTPGFFKIYSVGNQAFLPLLTKVCPQKTSLQCTMRRWHCSGDCLVVGPGFRRVTHRRQYRGAEYRSPEAGILDLTPFNLSSPVSHHWLTINCVLDIFMSNPIFIPASLSSFSISSTSAVLVEMRTISSAKRMLLIRLPSKR</sequence>
<reference evidence="2 3" key="1">
    <citation type="submission" date="2018-11" db="EMBL/GenBank/DDBJ databases">
        <authorList>
            <consortium name="Pathogen Informatics"/>
        </authorList>
    </citation>
    <scope>NUCLEOTIDE SEQUENCE [LARGE SCALE GENOMIC DNA]</scope>
</reference>
<feature type="compositionally biased region" description="Polar residues" evidence="1">
    <location>
        <begin position="105"/>
        <end position="116"/>
    </location>
</feature>
<protein>
    <submittedName>
        <fullName evidence="4">GAGA-binding transcriptional activator</fullName>
    </submittedName>
</protein>
<feature type="compositionally biased region" description="Basic residues" evidence="1">
    <location>
        <begin position="67"/>
        <end position="80"/>
    </location>
</feature>
<name>A0A183FRM8_HELPZ</name>
<feature type="compositionally biased region" description="Basic residues" evidence="1">
    <location>
        <begin position="28"/>
        <end position="43"/>
    </location>
</feature>
<dbReference type="AlphaFoldDB" id="A0A183FRM8"/>
<accession>A0A3P8CAX2</accession>
<evidence type="ECO:0000313" key="3">
    <source>
        <dbReference type="Proteomes" id="UP000050761"/>
    </source>
</evidence>
<reference evidence="4" key="2">
    <citation type="submission" date="2019-09" db="UniProtKB">
        <authorList>
            <consortium name="WormBaseParasite"/>
        </authorList>
    </citation>
    <scope>IDENTIFICATION</scope>
</reference>
<evidence type="ECO:0000256" key="1">
    <source>
        <dbReference type="SAM" id="MobiDB-lite"/>
    </source>
</evidence>
<gene>
    <name evidence="2" type="ORF">HPBE_LOCUS10503</name>
</gene>
<dbReference type="EMBL" id="UZAH01026784">
    <property type="protein sequence ID" value="VDO85308.1"/>
    <property type="molecule type" value="Genomic_DNA"/>
</dbReference>
<dbReference type="OrthoDB" id="5859334at2759"/>
<dbReference type="Proteomes" id="UP000050761">
    <property type="component" value="Unassembled WGS sequence"/>
</dbReference>
<organism evidence="3 4">
    <name type="scientific">Heligmosomoides polygyrus</name>
    <name type="common">Parasitic roundworm</name>
    <dbReference type="NCBI Taxonomy" id="6339"/>
    <lineage>
        <taxon>Eukaryota</taxon>
        <taxon>Metazoa</taxon>
        <taxon>Ecdysozoa</taxon>
        <taxon>Nematoda</taxon>
        <taxon>Chromadorea</taxon>
        <taxon>Rhabditida</taxon>
        <taxon>Rhabditina</taxon>
        <taxon>Rhabditomorpha</taxon>
        <taxon>Strongyloidea</taxon>
        <taxon>Heligmosomidae</taxon>
        <taxon>Heligmosomoides</taxon>
    </lineage>
</organism>
<evidence type="ECO:0000313" key="2">
    <source>
        <dbReference type="EMBL" id="VDO85308.1"/>
    </source>
</evidence>
<dbReference type="WBParaSite" id="HPBE_0001050201-mRNA-1">
    <property type="protein sequence ID" value="HPBE_0001050201-mRNA-1"/>
    <property type="gene ID" value="HPBE_0001050201"/>
</dbReference>
<feature type="compositionally biased region" description="Polar residues" evidence="1">
    <location>
        <begin position="81"/>
        <end position="91"/>
    </location>
</feature>
<accession>A0A183FRM8</accession>